<comment type="caution">
    <text evidence="4">The sequence shown here is derived from an EMBL/GenBank/DDBJ whole genome shotgun (WGS) entry which is preliminary data.</text>
</comment>
<evidence type="ECO:0000256" key="3">
    <source>
        <dbReference type="PROSITE-ProRule" id="PRU00708"/>
    </source>
</evidence>
<feature type="repeat" description="PPR" evidence="3">
    <location>
        <begin position="249"/>
        <end position="283"/>
    </location>
</feature>
<dbReference type="PANTHER" id="PTHR47941">
    <property type="entry name" value="PENTATRICOPEPTIDE REPEAT-CONTAINING PROTEIN 3, MITOCHONDRIAL"/>
    <property type="match status" value="1"/>
</dbReference>
<feature type="repeat" description="PPR" evidence="3">
    <location>
        <begin position="214"/>
        <end position="248"/>
    </location>
</feature>
<feature type="repeat" description="PPR" evidence="3">
    <location>
        <begin position="565"/>
        <end position="599"/>
    </location>
</feature>
<comment type="similarity">
    <text evidence="1">Belongs to the PPR family. P subfamily.</text>
</comment>
<dbReference type="Pfam" id="PF13041">
    <property type="entry name" value="PPR_2"/>
    <property type="match status" value="6"/>
</dbReference>
<keyword evidence="2" id="KW-0677">Repeat</keyword>
<dbReference type="PROSITE" id="PS51375">
    <property type="entry name" value="PPR"/>
    <property type="match status" value="10"/>
</dbReference>
<keyword evidence="5" id="KW-1185">Reference proteome</keyword>
<name>A0ABR2LZ97_9ASPA</name>
<dbReference type="InterPro" id="IPR002885">
    <property type="entry name" value="PPR_rpt"/>
</dbReference>
<feature type="repeat" description="PPR" evidence="3">
    <location>
        <begin position="459"/>
        <end position="493"/>
    </location>
</feature>
<sequence length="639" mass="72126">MTARCCFPVVTMSPFDHIIQIFSSDLRNFPLLLALEDFFCQGSTPLHPKRTNGMRSTSVIDSGILSLEEPFLTSPDGFFLKPSKNHKYEDGDDPNFVFNVLDSVMVGTMERLKNLRESIFFVGKCNVHGGVASNLNINHNFKQASDTVCLLIRSFCINGKVGDALQLHSKLLTIHTSPDLHTYNILMNALCKINDLWTAAWLLDVMPKVGVSPNSVTYNTLIDGYCRSENADKALHLFSSMYHNGVKANIVTCNILVHALCKEGHLDRAKKLLDEILYQNIDANLITSTIFINGSCRGGNLEHALELWHNMLRKGLRADHVAYNVLINGFSLVQKTQLSYTYICDMCKRGFLPDIVTFNTLITGHFKEGDIEEACDMHRLMPLFGVVADNISYRLLIRGLYLHNAQFKSFEYLQKMLNDEMVPEPQIWNLIMNGYAKYGDIDRANLLKNMMMSSGVLPNTYTYNALILAEVKGGKLAGATSLKEEMVSRGQFPDVVTYNLLIRAACNIGYTDYANKLIHEMLNRGYKPDIITHTELIRGHCLKGEMKKAEYVLGKIERMLYLSLDHVPFQIIIKQYCKMGNAMEAYQVYENMSSKGLVGSHSMYHSLLTELRKGGYHHAVDQVYDKMNSLVLQGARELG</sequence>
<evidence type="ECO:0000313" key="4">
    <source>
        <dbReference type="EMBL" id="KAK8953718.1"/>
    </source>
</evidence>
<reference evidence="4 5" key="1">
    <citation type="journal article" date="2022" name="Nat. Plants">
        <title>Genomes of leafy and leafless Platanthera orchids illuminate the evolution of mycoheterotrophy.</title>
        <authorList>
            <person name="Li M.H."/>
            <person name="Liu K.W."/>
            <person name="Li Z."/>
            <person name="Lu H.C."/>
            <person name="Ye Q.L."/>
            <person name="Zhang D."/>
            <person name="Wang J.Y."/>
            <person name="Li Y.F."/>
            <person name="Zhong Z.M."/>
            <person name="Liu X."/>
            <person name="Yu X."/>
            <person name="Liu D.K."/>
            <person name="Tu X.D."/>
            <person name="Liu B."/>
            <person name="Hao Y."/>
            <person name="Liao X.Y."/>
            <person name="Jiang Y.T."/>
            <person name="Sun W.H."/>
            <person name="Chen J."/>
            <person name="Chen Y.Q."/>
            <person name="Ai Y."/>
            <person name="Zhai J.W."/>
            <person name="Wu S.S."/>
            <person name="Zhou Z."/>
            <person name="Hsiao Y.Y."/>
            <person name="Wu W.L."/>
            <person name="Chen Y.Y."/>
            <person name="Lin Y.F."/>
            <person name="Hsu J.L."/>
            <person name="Li C.Y."/>
            <person name="Wang Z.W."/>
            <person name="Zhao X."/>
            <person name="Zhong W.Y."/>
            <person name="Ma X.K."/>
            <person name="Ma L."/>
            <person name="Huang J."/>
            <person name="Chen G.Z."/>
            <person name="Huang M.Z."/>
            <person name="Huang L."/>
            <person name="Peng D.H."/>
            <person name="Luo Y.B."/>
            <person name="Zou S.Q."/>
            <person name="Chen S.P."/>
            <person name="Lan S."/>
            <person name="Tsai W.C."/>
            <person name="Van de Peer Y."/>
            <person name="Liu Z.J."/>
        </authorList>
    </citation>
    <scope>NUCLEOTIDE SEQUENCE [LARGE SCALE GENOMIC DNA]</scope>
    <source>
        <strain evidence="4">Lor288</strain>
    </source>
</reference>
<dbReference type="EMBL" id="JBBWWR010000014">
    <property type="protein sequence ID" value="KAK8953718.1"/>
    <property type="molecule type" value="Genomic_DNA"/>
</dbReference>
<evidence type="ECO:0000256" key="1">
    <source>
        <dbReference type="ARBA" id="ARBA00007626"/>
    </source>
</evidence>
<dbReference type="InterPro" id="IPR011990">
    <property type="entry name" value="TPR-like_helical_dom_sf"/>
</dbReference>
<evidence type="ECO:0000313" key="5">
    <source>
        <dbReference type="Proteomes" id="UP001412067"/>
    </source>
</evidence>
<gene>
    <name evidence="4" type="ORF">KSP40_PGU015692</name>
</gene>
<accession>A0ABR2LZ97</accession>
<dbReference type="Proteomes" id="UP001412067">
    <property type="component" value="Unassembled WGS sequence"/>
</dbReference>
<feature type="repeat" description="PPR" evidence="3">
    <location>
        <begin position="319"/>
        <end position="353"/>
    </location>
</feature>
<organism evidence="4 5">
    <name type="scientific">Platanthera guangdongensis</name>
    <dbReference type="NCBI Taxonomy" id="2320717"/>
    <lineage>
        <taxon>Eukaryota</taxon>
        <taxon>Viridiplantae</taxon>
        <taxon>Streptophyta</taxon>
        <taxon>Embryophyta</taxon>
        <taxon>Tracheophyta</taxon>
        <taxon>Spermatophyta</taxon>
        <taxon>Magnoliopsida</taxon>
        <taxon>Liliopsida</taxon>
        <taxon>Asparagales</taxon>
        <taxon>Orchidaceae</taxon>
        <taxon>Orchidoideae</taxon>
        <taxon>Orchideae</taxon>
        <taxon>Orchidinae</taxon>
        <taxon>Platanthera</taxon>
    </lineage>
</organism>
<feature type="repeat" description="PPR" evidence="3">
    <location>
        <begin position="284"/>
        <end position="318"/>
    </location>
</feature>
<feature type="repeat" description="PPR" evidence="3">
    <location>
        <begin position="494"/>
        <end position="528"/>
    </location>
</feature>
<dbReference type="Gene3D" id="1.25.40.10">
    <property type="entry name" value="Tetratricopeptide repeat domain"/>
    <property type="match status" value="4"/>
</dbReference>
<feature type="repeat" description="PPR" evidence="3">
    <location>
        <begin position="179"/>
        <end position="213"/>
    </location>
</feature>
<evidence type="ECO:0000256" key="2">
    <source>
        <dbReference type="ARBA" id="ARBA00022737"/>
    </source>
</evidence>
<dbReference type="Pfam" id="PF01535">
    <property type="entry name" value="PPR"/>
    <property type="match status" value="1"/>
</dbReference>
<proteinExistence type="inferred from homology"/>
<feature type="repeat" description="PPR" evidence="3">
    <location>
        <begin position="354"/>
        <end position="388"/>
    </location>
</feature>
<protein>
    <submittedName>
        <fullName evidence="4">Pentatricopeptide repeat-containing protein</fullName>
    </submittedName>
</protein>
<dbReference type="NCBIfam" id="TIGR00756">
    <property type="entry name" value="PPR"/>
    <property type="match status" value="8"/>
</dbReference>
<feature type="repeat" description="PPR" evidence="3">
    <location>
        <begin position="424"/>
        <end position="458"/>
    </location>
</feature>